<evidence type="ECO:0000256" key="16">
    <source>
        <dbReference type="ARBA" id="ARBA00052865"/>
    </source>
</evidence>
<dbReference type="EC" id="4.2.1.9" evidence="14"/>
<keyword evidence="7" id="KW-0408">Iron</keyword>
<dbReference type="SUPFAM" id="SSF143975">
    <property type="entry name" value="IlvD/EDD N-terminal domain-like"/>
    <property type="match status" value="1"/>
</dbReference>
<organism evidence="19 20">
    <name type="scientific">Rhizopus azygosporus</name>
    <name type="common">Rhizopus microsporus var. azygosporus</name>
    <dbReference type="NCBI Taxonomy" id="86630"/>
    <lineage>
        <taxon>Eukaryota</taxon>
        <taxon>Fungi</taxon>
        <taxon>Fungi incertae sedis</taxon>
        <taxon>Mucoromycota</taxon>
        <taxon>Mucoromycotina</taxon>
        <taxon>Mucoromycetes</taxon>
        <taxon>Mucorales</taxon>
        <taxon>Mucorineae</taxon>
        <taxon>Rhizopodaceae</taxon>
        <taxon>Rhizopus</taxon>
    </lineage>
</organism>
<feature type="domain" description="Dihydroxy-acid/6-phosphogluconate dehydratase N-terminal" evidence="17">
    <location>
        <begin position="71"/>
        <end position="389"/>
    </location>
</feature>
<evidence type="ECO:0000256" key="14">
    <source>
        <dbReference type="ARBA" id="ARBA00029490"/>
    </source>
</evidence>
<accession>A0A367K7D5</accession>
<evidence type="ECO:0000256" key="13">
    <source>
        <dbReference type="ARBA" id="ARBA00029437"/>
    </source>
</evidence>
<dbReference type="NCBIfam" id="TIGR00110">
    <property type="entry name" value="ilvD"/>
    <property type="match status" value="1"/>
</dbReference>
<comment type="catalytic activity">
    <reaction evidence="16">
        <text>(2R,3R)-2,3-dihydroxy-3-methylpentanoate = (S)-3-methyl-2-oxopentanoate + H2O</text>
        <dbReference type="Rhea" id="RHEA:27694"/>
        <dbReference type="ChEBI" id="CHEBI:15377"/>
        <dbReference type="ChEBI" id="CHEBI:35146"/>
        <dbReference type="ChEBI" id="CHEBI:49258"/>
        <dbReference type="EC" id="4.2.1.9"/>
    </reaction>
    <physiologicalReaction direction="left-to-right" evidence="16">
        <dbReference type="Rhea" id="RHEA:27695"/>
    </physiologicalReaction>
</comment>
<dbReference type="Proteomes" id="UP000252139">
    <property type="component" value="Unassembled WGS sequence"/>
</dbReference>
<keyword evidence="4" id="KW-0001">2Fe-2S</keyword>
<dbReference type="Pfam" id="PF00920">
    <property type="entry name" value="ILVD_EDD_N"/>
    <property type="match status" value="1"/>
</dbReference>
<keyword evidence="9" id="KW-0456">Lyase</keyword>
<evidence type="ECO:0000256" key="11">
    <source>
        <dbReference type="ARBA" id="ARBA00029304"/>
    </source>
</evidence>
<dbReference type="PROSITE" id="PS00887">
    <property type="entry name" value="ILVD_EDD_2"/>
    <property type="match status" value="1"/>
</dbReference>
<evidence type="ECO:0000259" key="18">
    <source>
        <dbReference type="Pfam" id="PF24877"/>
    </source>
</evidence>
<dbReference type="HAMAP" id="MF_00012">
    <property type="entry name" value="IlvD"/>
    <property type="match status" value="1"/>
</dbReference>
<evidence type="ECO:0000256" key="3">
    <source>
        <dbReference type="ARBA" id="ARBA00022605"/>
    </source>
</evidence>
<protein>
    <recommendedName>
        <fullName evidence="14">dihydroxy-acid dehydratase</fullName>
        <ecNumber evidence="14">4.2.1.9</ecNumber>
    </recommendedName>
</protein>
<evidence type="ECO:0000256" key="6">
    <source>
        <dbReference type="ARBA" id="ARBA00022842"/>
    </source>
</evidence>
<comment type="cofactor">
    <cofactor evidence="1">
        <name>Mg(2+)</name>
        <dbReference type="ChEBI" id="CHEBI:18420"/>
    </cofactor>
</comment>
<evidence type="ECO:0000256" key="9">
    <source>
        <dbReference type="ARBA" id="ARBA00023239"/>
    </source>
</evidence>
<comment type="pathway">
    <text evidence="13">Amino-acid biosynthesis; L-isoleucine biosynthesis; L-isoleucine from 2-oxobutanoate: step 3/4.</text>
</comment>
<comment type="similarity">
    <text evidence="2">Belongs to the IlvD/Edd family.</text>
</comment>
<dbReference type="GO" id="GO:0046872">
    <property type="term" value="F:metal ion binding"/>
    <property type="evidence" value="ECO:0007669"/>
    <property type="project" value="UniProtKB-KW"/>
</dbReference>
<dbReference type="OrthoDB" id="3851628at2759"/>
<keyword evidence="10" id="KW-0100">Branched-chain amino acid biosynthesis</keyword>
<dbReference type="InterPro" id="IPR042096">
    <property type="entry name" value="Dihydro-acid_dehy_C"/>
</dbReference>
<sequence>MASKILSRTAPLSQRALRNVVTKTMPVGLRHYASDNKKLNKYSSIITQPKSQGASQAMLYATGLTEEDMNKAQVGISSVWYEGNPCNMHLLDLATEVKKGVQEAGLIGYRFNTIGVSDGISMGTRGMSYSLQSRDLIADSIETVMGGQWYDANISIPGCDKNMPGVLMAMGRFNRPSLMVYGGTIKPGQGCGGEKLDIVSAFQAYGEYVAGSIDENKRFDIIRHACPGPGACGGMYTANTMASAAEAMGMTLPYSSSTPASYPEKLEECRNAGKAILNLLEKDIKPRDIMTRAAFENAMVLTMALGGSTNVVLHLIAIAKSVGVKLTLDDFQAASDKTPLLADLKPSGKYVMEDIHGVGGIPAILKYLMQEKLVDGSVLTVTGKTLEENLHSLPGLPHGQDIIRPLSNPIKSSGHLQILRGNLAPEGSVAKITGKEGLRFTGKARVFDGEEGFITALENNELKKGEKTVVVIKNEGPKGGPGMREMLKPSSAIMGAGLGKDVALLTDGRFSGGSHGFIIGHVCPEAQVGGPIGLVKDGDVITIDVESREMNVDLSDAELAERKKNFVPPPPKYTRGTLARYILTVKSASEGAVTDEA</sequence>
<dbReference type="PANTHER" id="PTHR21000">
    <property type="entry name" value="DIHYDROXY-ACID DEHYDRATASE DAD"/>
    <property type="match status" value="1"/>
</dbReference>
<dbReference type="InterPro" id="IPR050165">
    <property type="entry name" value="DHAD_IlvD/Edd"/>
</dbReference>
<evidence type="ECO:0000256" key="5">
    <source>
        <dbReference type="ARBA" id="ARBA00022723"/>
    </source>
</evidence>
<dbReference type="InterPro" id="IPR004404">
    <property type="entry name" value="DihydroxyA_deHydtase"/>
</dbReference>
<dbReference type="GO" id="GO:0009099">
    <property type="term" value="P:L-valine biosynthetic process"/>
    <property type="evidence" value="ECO:0007669"/>
    <property type="project" value="UniProtKB-UniPathway"/>
</dbReference>
<keyword evidence="5" id="KW-0479">Metal-binding</keyword>
<evidence type="ECO:0000256" key="4">
    <source>
        <dbReference type="ARBA" id="ARBA00022714"/>
    </source>
</evidence>
<dbReference type="InterPro" id="IPR056740">
    <property type="entry name" value="ILV_EDD_C"/>
</dbReference>
<dbReference type="GO" id="GO:0005739">
    <property type="term" value="C:mitochondrion"/>
    <property type="evidence" value="ECO:0007669"/>
    <property type="project" value="TreeGrafter"/>
</dbReference>
<dbReference type="UniPathway" id="UPA00047">
    <property type="reaction ID" value="UER00057"/>
</dbReference>
<evidence type="ECO:0000256" key="15">
    <source>
        <dbReference type="ARBA" id="ARBA00034078"/>
    </source>
</evidence>
<keyword evidence="8" id="KW-0411">Iron-sulfur</keyword>
<dbReference type="FunFam" id="3.50.30.80:FF:000001">
    <property type="entry name" value="Dihydroxy-acid dehydratase"/>
    <property type="match status" value="1"/>
</dbReference>
<evidence type="ECO:0000313" key="19">
    <source>
        <dbReference type="EMBL" id="RCH98085.1"/>
    </source>
</evidence>
<evidence type="ECO:0000256" key="7">
    <source>
        <dbReference type="ARBA" id="ARBA00023004"/>
    </source>
</evidence>
<dbReference type="Gene3D" id="3.50.30.80">
    <property type="entry name" value="IlvD/EDD C-terminal domain-like"/>
    <property type="match status" value="1"/>
</dbReference>
<dbReference type="EMBL" id="PJQL01000225">
    <property type="protein sequence ID" value="RCH98085.1"/>
    <property type="molecule type" value="Genomic_DNA"/>
</dbReference>
<comment type="pathway">
    <text evidence="12">Amino-acid biosynthesis; L-valine biosynthesis; L-valine from pyruvate: step 3/4.</text>
</comment>
<dbReference type="AlphaFoldDB" id="A0A367K7D5"/>
<dbReference type="InterPro" id="IPR020558">
    <property type="entry name" value="DiOHA_6PGluconate_deHydtase_CS"/>
</dbReference>
<dbReference type="GO" id="GO:0009097">
    <property type="term" value="P:isoleucine biosynthetic process"/>
    <property type="evidence" value="ECO:0007669"/>
    <property type="project" value="UniProtKB-UniPathway"/>
</dbReference>
<reference evidence="19 20" key="1">
    <citation type="journal article" date="2018" name="G3 (Bethesda)">
        <title>Phylogenetic and Phylogenomic Definition of Rhizopus Species.</title>
        <authorList>
            <person name="Gryganskyi A.P."/>
            <person name="Golan J."/>
            <person name="Dolatabadi S."/>
            <person name="Mondo S."/>
            <person name="Robb S."/>
            <person name="Idnurm A."/>
            <person name="Muszewska A."/>
            <person name="Steczkiewicz K."/>
            <person name="Masonjones S."/>
            <person name="Liao H.L."/>
            <person name="Gajdeczka M.T."/>
            <person name="Anike F."/>
            <person name="Vuek A."/>
            <person name="Anishchenko I.M."/>
            <person name="Voigt K."/>
            <person name="de Hoog G.S."/>
            <person name="Smith M.E."/>
            <person name="Heitman J."/>
            <person name="Vilgalys R."/>
            <person name="Stajich J.E."/>
        </authorList>
    </citation>
    <scope>NUCLEOTIDE SEQUENCE [LARGE SCALE GENOMIC DNA]</scope>
    <source>
        <strain evidence="19 20">CBS 357.93</strain>
    </source>
</reference>
<dbReference type="InterPro" id="IPR037237">
    <property type="entry name" value="IlvD/EDD_N"/>
</dbReference>
<dbReference type="PANTHER" id="PTHR21000:SF5">
    <property type="entry name" value="DIHYDROXY-ACID DEHYDRATASE, MITOCHONDRIAL"/>
    <property type="match status" value="1"/>
</dbReference>
<keyword evidence="6" id="KW-0460">Magnesium</keyword>
<feature type="domain" description="Dihydroxy-acid/6-phosphogluconate dehydratase C-terminal" evidence="18">
    <location>
        <begin position="401"/>
        <end position="592"/>
    </location>
</feature>
<dbReference type="InterPro" id="IPR000581">
    <property type="entry name" value="ILV_EDD_N"/>
</dbReference>
<evidence type="ECO:0000256" key="8">
    <source>
        <dbReference type="ARBA" id="ARBA00023014"/>
    </source>
</evidence>
<dbReference type="UniPathway" id="UPA00049">
    <property type="reaction ID" value="UER00061"/>
</dbReference>
<evidence type="ECO:0000256" key="12">
    <source>
        <dbReference type="ARBA" id="ARBA00029436"/>
    </source>
</evidence>
<dbReference type="STRING" id="86630.A0A367K7D5"/>
<evidence type="ECO:0000313" key="20">
    <source>
        <dbReference type="Proteomes" id="UP000252139"/>
    </source>
</evidence>
<keyword evidence="20" id="KW-1185">Reference proteome</keyword>
<evidence type="ECO:0000256" key="2">
    <source>
        <dbReference type="ARBA" id="ARBA00006486"/>
    </source>
</evidence>
<dbReference type="GO" id="GO:0004160">
    <property type="term" value="F:dihydroxy-acid dehydratase activity"/>
    <property type="evidence" value="ECO:0007669"/>
    <property type="project" value="UniProtKB-EC"/>
</dbReference>
<name>A0A367K7D5_RHIAZ</name>
<comment type="catalytic activity">
    <reaction evidence="11">
        <text>(2R)-2,3-dihydroxy-3-methylbutanoate = 3-methyl-2-oxobutanoate + H2O</text>
        <dbReference type="Rhea" id="RHEA:24809"/>
        <dbReference type="ChEBI" id="CHEBI:11851"/>
        <dbReference type="ChEBI" id="CHEBI:15377"/>
        <dbReference type="ChEBI" id="CHEBI:49072"/>
        <dbReference type="EC" id="4.2.1.9"/>
    </reaction>
    <physiologicalReaction direction="left-to-right" evidence="11">
        <dbReference type="Rhea" id="RHEA:24810"/>
    </physiologicalReaction>
</comment>
<keyword evidence="3" id="KW-0028">Amino-acid biosynthesis</keyword>
<gene>
    <name evidence="19" type="ORF">CU097_014687</name>
</gene>
<dbReference type="Pfam" id="PF24877">
    <property type="entry name" value="ILV_EDD_C"/>
    <property type="match status" value="1"/>
</dbReference>
<comment type="caution">
    <text evidence="19">The sequence shown here is derived from an EMBL/GenBank/DDBJ whole genome shotgun (WGS) entry which is preliminary data.</text>
</comment>
<proteinExistence type="inferred from homology"/>
<dbReference type="SUPFAM" id="SSF52016">
    <property type="entry name" value="LeuD/IlvD-like"/>
    <property type="match status" value="1"/>
</dbReference>
<evidence type="ECO:0000256" key="1">
    <source>
        <dbReference type="ARBA" id="ARBA00001946"/>
    </source>
</evidence>
<evidence type="ECO:0000259" key="17">
    <source>
        <dbReference type="Pfam" id="PF00920"/>
    </source>
</evidence>
<dbReference type="NCBIfam" id="NF002068">
    <property type="entry name" value="PRK00911.1"/>
    <property type="match status" value="1"/>
</dbReference>
<evidence type="ECO:0000256" key="10">
    <source>
        <dbReference type="ARBA" id="ARBA00023304"/>
    </source>
</evidence>
<dbReference type="GO" id="GO:0051537">
    <property type="term" value="F:2 iron, 2 sulfur cluster binding"/>
    <property type="evidence" value="ECO:0007669"/>
    <property type="project" value="UniProtKB-KW"/>
</dbReference>
<comment type="cofactor">
    <cofactor evidence="15">
        <name>[2Fe-2S] cluster</name>
        <dbReference type="ChEBI" id="CHEBI:190135"/>
    </cofactor>
</comment>
<dbReference type="PROSITE" id="PS00886">
    <property type="entry name" value="ILVD_EDD_1"/>
    <property type="match status" value="1"/>
</dbReference>